<comment type="similarity">
    <text evidence="1">Belongs to the TolB family.</text>
</comment>
<evidence type="ECO:0000256" key="1">
    <source>
        <dbReference type="ARBA" id="ARBA00009820"/>
    </source>
</evidence>
<sequence>MQRLSVPSTLAVFAALALSALALPTAARAQVDTNPRPGVSVRLNYDAGTRPGVIVLPVRGAGGDSIRAIIQRDLDYGDRVNVVTGSAADAPMTDGRINYALAAKLGAAAVVQGTLTNAGALHVAVHDVARQQVLTVRDFPLGAFAASAAWRLSVHAVSDQIEQWLTGVRGIAATRLAFERDGRVWIVDSDGEYARPISERGALSPAWHPSGTAVVYGTLDDAGRQRIVAQSLDGGARVLASSPVTNLTPTVSPDGQTVVYAHGEEAGVDLYAVPFGGGSPRRLTVGRGSINVSPTFSPDGRRVAFTSGRSGHPEVYITDADGADVDLLTSYDFGDQNYRSDPDWSPDGRLVAFQSMIGGVFQVFTISLRDRSVKRLTTEARNEAPSWAPDSRHVVIMSTRTGSRQLFVLDTETGRARQLTRGASTRMPAWSPPLVRAP</sequence>
<dbReference type="OrthoDB" id="9802240at2"/>
<dbReference type="InterPro" id="IPR011659">
    <property type="entry name" value="WD40"/>
</dbReference>
<gene>
    <name evidence="4" type="ORF">J421_3551</name>
</gene>
<dbReference type="KEGG" id="gba:J421_3551"/>
<dbReference type="STRING" id="861299.J421_3551"/>
<organism evidence="4 5">
    <name type="scientific">Gemmatirosa kalamazoonensis</name>
    <dbReference type="NCBI Taxonomy" id="861299"/>
    <lineage>
        <taxon>Bacteria</taxon>
        <taxon>Pseudomonadati</taxon>
        <taxon>Gemmatimonadota</taxon>
        <taxon>Gemmatimonadia</taxon>
        <taxon>Gemmatimonadales</taxon>
        <taxon>Gemmatimonadaceae</taxon>
        <taxon>Gemmatirosa</taxon>
    </lineage>
</organism>
<feature type="signal peptide" evidence="3">
    <location>
        <begin position="1"/>
        <end position="29"/>
    </location>
</feature>
<evidence type="ECO:0000313" key="5">
    <source>
        <dbReference type="Proteomes" id="UP000019151"/>
    </source>
</evidence>
<keyword evidence="5" id="KW-1185">Reference proteome</keyword>
<feature type="chain" id="PRO_5004794444" evidence="3">
    <location>
        <begin position="30"/>
        <end position="438"/>
    </location>
</feature>
<dbReference type="EMBL" id="CP007128">
    <property type="protein sequence ID" value="AHG91088.1"/>
    <property type="molecule type" value="Genomic_DNA"/>
</dbReference>
<dbReference type="SUPFAM" id="SSF69304">
    <property type="entry name" value="Tricorn protease N-terminal domain"/>
    <property type="match status" value="1"/>
</dbReference>
<dbReference type="Gene3D" id="3.40.50.10070">
    <property type="entry name" value="TolB, N-terminal domain"/>
    <property type="match status" value="1"/>
</dbReference>
<dbReference type="PANTHER" id="PTHR36842">
    <property type="entry name" value="PROTEIN TOLB HOMOLOG"/>
    <property type="match status" value="1"/>
</dbReference>
<proteinExistence type="inferred from homology"/>
<evidence type="ECO:0000256" key="3">
    <source>
        <dbReference type="SAM" id="SignalP"/>
    </source>
</evidence>
<dbReference type="Proteomes" id="UP000019151">
    <property type="component" value="Chromosome"/>
</dbReference>
<protein>
    <submittedName>
        <fullName evidence="4">WD40-like beta Propeller containing protein</fullName>
    </submittedName>
</protein>
<dbReference type="HOGENOM" id="CLU_047123_0_0_0"/>
<feature type="region of interest" description="Disordered" evidence="2">
    <location>
        <begin position="419"/>
        <end position="438"/>
    </location>
</feature>
<dbReference type="Pfam" id="PF07676">
    <property type="entry name" value="PD40"/>
    <property type="match status" value="4"/>
</dbReference>
<reference evidence="4 5" key="1">
    <citation type="journal article" date="2014" name="Genome Announc.">
        <title>Genome Sequence and Methylome of Soil Bacterium Gemmatirosa kalamazoonensis KBS708T, a Member of the Rarely Cultivated Gemmatimonadetes Phylum.</title>
        <authorList>
            <person name="Debruyn J.M."/>
            <person name="Radosevich M."/>
            <person name="Wommack K.E."/>
            <person name="Polson S.W."/>
            <person name="Hauser L.J."/>
            <person name="Fawaz M.N."/>
            <person name="Korlach J."/>
            <person name="Tsai Y.C."/>
        </authorList>
    </citation>
    <scope>NUCLEOTIDE SEQUENCE [LARGE SCALE GENOMIC DNA]</scope>
    <source>
        <strain evidence="4 5">KBS708</strain>
    </source>
</reference>
<dbReference type="eggNOG" id="COG0823">
    <property type="taxonomic scope" value="Bacteria"/>
</dbReference>
<dbReference type="PANTHER" id="PTHR36842:SF1">
    <property type="entry name" value="PROTEIN TOLB"/>
    <property type="match status" value="1"/>
</dbReference>
<evidence type="ECO:0000313" key="4">
    <source>
        <dbReference type="EMBL" id="AHG91088.1"/>
    </source>
</evidence>
<dbReference type="InParanoid" id="W0RNQ2"/>
<dbReference type="AlphaFoldDB" id="W0RNQ2"/>
<keyword evidence="3" id="KW-0732">Signal</keyword>
<name>W0RNQ2_9BACT</name>
<dbReference type="InterPro" id="IPR011042">
    <property type="entry name" value="6-blade_b-propeller_TolB-like"/>
</dbReference>
<dbReference type="Gene3D" id="2.120.10.30">
    <property type="entry name" value="TolB, C-terminal domain"/>
    <property type="match status" value="2"/>
</dbReference>
<dbReference type="SUPFAM" id="SSF52964">
    <property type="entry name" value="TolB, N-terminal domain"/>
    <property type="match status" value="1"/>
</dbReference>
<dbReference type="RefSeq" id="WP_025412545.1">
    <property type="nucleotide sequence ID" value="NZ_CP007128.1"/>
</dbReference>
<evidence type="ECO:0000256" key="2">
    <source>
        <dbReference type="SAM" id="MobiDB-lite"/>
    </source>
</evidence>
<accession>W0RNQ2</accession>